<dbReference type="Pfam" id="PF00041">
    <property type="entry name" value="fn3"/>
    <property type="match status" value="1"/>
</dbReference>
<dbReference type="PROSITE" id="PS50853">
    <property type="entry name" value="FN3"/>
    <property type="match status" value="2"/>
</dbReference>
<dbReference type="SUPFAM" id="SSF82671">
    <property type="entry name" value="SEA domain"/>
    <property type="match status" value="1"/>
</dbReference>
<feature type="compositionally biased region" description="Low complexity" evidence="3">
    <location>
        <begin position="244"/>
        <end position="254"/>
    </location>
</feature>
<evidence type="ECO:0000313" key="8">
    <source>
        <dbReference type="Proteomes" id="UP000537234"/>
    </source>
</evidence>
<feature type="region of interest" description="Disordered" evidence="3">
    <location>
        <begin position="231"/>
        <end position="254"/>
    </location>
</feature>
<dbReference type="InterPro" id="IPR013783">
    <property type="entry name" value="Ig-like_fold"/>
</dbReference>
<evidence type="ECO:0000256" key="1">
    <source>
        <dbReference type="ARBA" id="ARBA00022737"/>
    </source>
</evidence>
<dbReference type="PANTHER" id="PTHR46708">
    <property type="entry name" value="TENASCIN"/>
    <property type="match status" value="1"/>
</dbReference>
<dbReference type="InterPro" id="IPR036116">
    <property type="entry name" value="FN3_sf"/>
</dbReference>
<dbReference type="AlphaFoldDB" id="A0A7K9ZR10"/>
<name>A0A7K9ZR10_9CORV</name>
<feature type="domain" description="SEA" evidence="4">
    <location>
        <begin position="74"/>
        <end position="188"/>
    </location>
</feature>
<dbReference type="EMBL" id="VXAD01005935">
    <property type="protein sequence ID" value="NXJ23079.1"/>
    <property type="molecule type" value="Genomic_DNA"/>
</dbReference>
<feature type="domain" description="EGF-like" evidence="5">
    <location>
        <begin position="185"/>
        <end position="223"/>
    </location>
</feature>
<gene>
    <name evidence="7" type="primary">Umodl1</name>
    <name evidence="7" type="ORF">DICMEG_R16279</name>
</gene>
<dbReference type="PROSITE" id="PS50026">
    <property type="entry name" value="EGF_3"/>
    <property type="match status" value="1"/>
</dbReference>
<feature type="domain" description="Fibronectin type-III" evidence="6">
    <location>
        <begin position="272"/>
        <end position="357"/>
    </location>
</feature>
<dbReference type="SMART" id="SM00060">
    <property type="entry name" value="FN3"/>
    <property type="match status" value="1"/>
</dbReference>
<dbReference type="InterPro" id="IPR050991">
    <property type="entry name" value="ECM_Regulatory_Proteins"/>
</dbReference>
<dbReference type="InterPro" id="IPR000082">
    <property type="entry name" value="SEA_dom"/>
</dbReference>
<feature type="non-terminal residue" evidence="7">
    <location>
        <position position="1"/>
    </location>
</feature>
<sequence length="486" mass="53307">TSTTIQFSWKPQGGTADSPYTVRLLGKSGEVEKRILNGTSTAFENLLSGHQYQISVNVSTCSKNVSTSLTVQTAAEVYSGTTRITNEVFNPAYQNKSSREFMEFENKFIMEITKHLPKKIQELKNGTKIRIVINSIRAGSVIVLFDIVLDVEQNITKPEVSDAFTEALNRSTVFVADLKRTVIEARNSCQPGLNDCDQNAACTAEGATYSCRCNQGFTDTSPRVPGRVCQQDLPSQQTTPVPPDTNTTKTTGITGSTSNSVFTTTFTSAPCMPVSVEVQNITAGEIQLSWTSGSKGSLYNISVRDGNQEINNITTEETKYVFKHLLPGHVYTISVAVSSCAENNQTSVTVRTDTASCFKRTEFCLAESTGCSDLKGIVCSKNQALACRVLLKKQTFNNTLYNSDSEDYKTMAKRIETDVVGGMRAELNNDRFNIVVLGFRPGSVAVDFLSLLPKEDPVDVDFIQTSLSKILRNKFGDQTEVKVQCK</sequence>
<keyword evidence="1" id="KW-0677">Repeat</keyword>
<dbReference type="InterPro" id="IPR003961">
    <property type="entry name" value="FN3_dom"/>
</dbReference>
<evidence type="ECO:0000313" key="7">
    <source>
        <dbReference type="EMBL" id="NXJ23079.1"/>
    </source>
</evidence>
<comment type="caution">
    <text evidence="2">Lacks conserved residue(s) required for the propagation of feature annotation.</text>
</comment>
<comment type="caution">
    <text evidence="7">The sequence shown here is derived from an EMBL/GenBank/DDBJ whole genome shotgun (WGS) entry which is preliminary data.</text>
</comment>
<organism evidence="7 8">
    <name type="scientific">Dicrurus megarhynchus</name>
    <dbReference type="NCBI Taxonomy" id="450177"/>
    <lineage>
        <taxon>Eukaryota</taxon>
        <taxon>Metazoa</taxon>
        <taxon>Chordata</taxon>
        <taxon>Craniata</taxon>
        <taxon>Vertebrata</taxon>
        <taxon>Euteleostomi</taxon>
        <taxon>Archelosauria</taxon>
        <taxon>Archosauria</taxon>
        <taxon>Dinosauria</taxon>
        <taxon>Saurischia</taxon>
        <taxon>Theropoda</taxon>
        <taxon>Coelurosauria</taxon>
        <taxon>Aves</taxon>
        <taxon>Neognathae</taxon>
        <taxon>Neoaves</taxon>
        <taxon>Telluraves</taxon>
        <taxon>Australaves</taxon>
        <taxon>Passeriformes</taxon>
        <taxon>Corvoidea</taxon>
        <taxon>Dicruridae</taxon>
        <taxon>Dicrurus</taxon>
    </lineage>
</organism>
<evidence type="ECO:0000259" key="6">
    <source>
        <dbReference type="PROSITE" id="PS50853"/>
    </source>
</evidence>
<reference evidence="7 8" key="1">
    <citation type="submission" date="2019-09" db="EMBL/GenBank/DDBJ databases">
        <title>Bird 10,000 Genomes (B10K) Project - Family phase.</title>
        <authorList>
            <person name="Zhang G."/>
        </authorList>
    </citation>
    <scope>NUCLEOTIDE SEQUENCE [LARGE SCALE GENOMIC DNA]</scope>
    <source>
        <strain evidence="7">B10K-DU-001-48</strain>
        <tissue evidence="7">Muscle</tissue>
    </source>
</reference>
<protein>
    <submittedName>
        <fullName evidence="7">UROL1 protein</fullName>
    </submittedName>
</protein>
<evidence type="ECO:0000259" key="4">
    <source>
        <dbReference type="PROSITE" id="PS50024"/>
    </source>
</evidence>
<dbReference type="GO" id="GO:0071944">
    <property type="term" value="C:cell periphery"/>
    <property type="evidence" value="ECO:0007669"/>
    <property type="project" value="UniProtKB-ARBA"/>
</dbReference>
<keyword evidence="8" id="KW-1185">Reference proteome</keyword>
<accession>A0A7K9ZR10</accession>
<keyword evidence="2" id="KW-0245">EGF-like domain</keyword>
<dbReference type="Gene3D" id="2.60.40.10">
    <property type="entry name" value="Immunoglobulins"/>
    <property type="match status" value="2"/>
</dbReference>
<dbReference type="Proteomes" id="UP000537234">
    <property type="component" value="Unassembled WGS sequence"/>
</dbReference>
<dbReference type="Gene3D" id="2.10.25.10">
    <property type="entry name" value="Laminin"/>
    <property type="match status" value="1"/>
</dbReference>
<dbReference type="InterPro" id="IPR036364">
    <property type="entry name" value="SEA_dom_sf"/>
</dbReference>
<evidence type="ECO:0000256" key="3">
    <source>
        <dbReference type="SAM" id="MobiDB-lite"/>
    </source>
</evidence>
<dbReference type="CDD" id="cd00063">
    <property type="entry name" value="FN3"/>
    <property type="match status" value="2"/>
</dbReference>
<dbReference type="PROSITE" id="PS50024">
    <property type="entry name" value="SEA"/>
    <property type="match status" value="1"/>
</dbReference>
<dbReference type="InterPro" id="IPR000742">
    <property type="entry name" value="EGF"/>
</dbReference>
<evidence type="ECO:0000259" key="5">
    <source>
        <dbReference type="PROSITE" id="PS50026"/>
    </source>
</evidence>
<proteinExistence type="predicted"/>
<dbReference type="SUPFAM" id="SSF49265">
    <property type="entry name" value="Fibronectin type III"/>
    <property type="match status" value="1"/>
</dbReference>
<feature type="domain" description="Fibronectin type-III" evidence="6">
    <location>
        <begin position="1"/>
        <end position="76"/>
    </location>
</feature>
<dbReference type="PANTHER" id="PTHR46708:SF2">
    <property type="entry name" value="FIBRONECTIN TYPE-III DOMAIN-CONTAINING PROTEIN"/>
    <property type="match status" value="1"/>
</dbReference>
<dbReference type="Pfam" id="PF01390">
    <property type="entry name" value="SEA"/>
    <property type="match status" value="2"/>
</dbReference>
<evidence type="ECO:0000256" key="2">
    <source>
        <dbReference type="PROSITE-ProRule" id="PRU00076"/>
    </source>
</evidence>
<feature type="non-terminal residue" evidence="7">
    <location>
        <position position="486"/>
    </location>
</feature>